<proteinExistence type="predicted"/>
<dbReference type="EMBL" id="SMMX01000005">
    <property type="protein sequence ID" value="TDA22025.1"/>
    <property type="molecule type" value="Genomic_DNA"/>
</dbReference>
<name>A0A4R4FEN3_9FIRM</name>
<protein>
    <submittedName>
        <fullName evidence="1">DUF1847 domain-containing protein</fullName>
    </submittedName>
</protein>
<dbReference type="Pfam" id="PF08901">
    <property type="entry name" value="DUF1847"/>
    <property type="match status" value="1"/>
</dbReference>
<accession>A0A4R4FEN3</accession>
<dbReference type="AlphaFoldDB" id="A0A4R4FEN3"/>
<organism evidence="1 2">
    <name type="scientific">Extibacter muris</name>
    <dbReference type="NCBI Taxonomy" id="1796622"/>
    <lineage>
        <taxon>Bacteria</taxon>
        <taxon>Bacillati</taxon>
        <taxon>Bacillota</taxon>
        <taxon>Clostridia</taxon>
        <taxon>Lachnospirales</taxon>
        <taxon>Lachnospiraceae</taxon>
        <taxon>Extibacter</taxon>
    </lineage>
</organism>
<evidence type="ECO:0000313" key="2">
    <source>
        <dbReference type="Proteomes" id="UP000295710"/>
    </source>
</evidence>
<reference evidence="1 2" key="1">
    <citation type="journal article" date="2016" name="Nat. Microbiol.">
        <title>The Mouse Intestinal Bacterial Collection (miBC) provides host-specific insight into cultured diversity and functional potential of the gut microbiota.</title>
        <authorList>
            <person name="Lagkouvardos I."/>
            <person name="Pukall R."/>
            <person name="Abt B."/>
            <person name="Foesel B.U."/>
            <person name="Meier-Kolthoff J.P."/>
            <person name="Kumar N."/>
            <person name="Bresciani A."/>
            <person name="Martinez I."/>
            <person name="Just S."/>
            <person name="Ziegler C."/>
            <person name="Brugiroux S."/>
            <person name="Garzetti D."/>
            <person name="Wenning M."/>
            <person name="Bui T.P."/>
            <person name="Wang J."/>
            <person name="Hugenholtz F."/>
            <person name="Plugge C.M."/>
            <person name="Peterson D.A."/>
            <person name="Hornef M.W."/>
            <person name="Baines J.F."/>
            <person name="Smidt H."/>
            <person name="Walter J."/>
            <person name="Kristiansen K."/>
            <person name="Nielsen H.B."/>
            <person name="Haller D."/>
            <person name="Overmann J."/>
            <person name="Stecher B."/>
            <person name="Clavel T."/>
        </authorList>
    </citation>
    <scope>NUCLEOTIDE SEQUENCE [LARGE SCALE GENOMIC DNA]</scope>
    <source>
        <strain evidence="1 2">DSM 28560</strain>
    </source>
</reference>
<comment type="caution">
    <text evidence="1">The sequence shown here is derived from an EMBL/GenBank/DDBJ whole genome shotgun (WGS) entry which is preliminary data.</text>
</comment>
<gene>
    <name evidence="1" type="ORF">E1963_07140</name>
</gene>
<sequence>MPLQVAIMEDSKKLSCIDCAVTNCNDGDKGFPAFCLTTHMDEKVLAQALACYEEEDNKKAMVAAAEVEYEHYCQYTRVEEIMDFARRIGAHKIGIATCVGLIRESRTLAKILRKHGFEVYGVGCKVGTVPKVDVGIPKECEGVGKTMCNPILQAKLLNEEQTDLNVVVGLCVGHDSLFYKYSDALVTTAVTKDRVLGHNPAAALYNAESYYKGKFGL</sequence>
<keyword evidence="2" id="KW-1185">Reference proteome</keyword>
<evidence type="ECO:0000313" key="1">
    <source>
        <dbReference type="EMBL" id="TDA22025.1"/>
    </source>
</evidence>
<dbReference type="InterPro" id="IPR014997">
    <property type="entry name" value="DUF1847"/>
</dbReference>
<dbReference type="Proteomes" id="UP000295710">
    <property type="component" value="Unassembled WGS sequence"/>
</dbReference>